<proteinExistence type="inferred from homology"/>
<dbReference type="Pfam" id="PF21045">
    <property type="entry name" value="INT10"/>
    <property type="match status" value="2"/>
</dbReference>
<keyword evidence="4" id="KW-0539">Nucleus</keyword>
<evidence type="ECO:0000313" key="6">
    <source>
        <dbReference type="EMBL" id="TKC34046.1"/>
    </source>
</evidence>
<organism evidence="6 7">
    <name type="scientific">Monodon monoceros</name>
    <name type="common">Narwhal</name>
    <name type="synonym">Ceratodon monodon</name>
    <dbReference type="NCBI Taxonomy" id="40151"/>
    <lineage>
        <taxon>Eukaryota</taxon>
        <taxon>Metazoa</taxon>
        <taxon>Chordata</taxon>
        <taxon>Craniata</taxon>
        <taxon>Vertebrata</taxon>
        <taxon>Euteleostomi</taxon>
        <taxon>Mammalia</taxon>
        <taxon>Eutheria</taxon>
        <taxon>Laurasiatheria</taxon>
        <taxon>Artiodactyla</taxon>
        <taxon>Whippomorpha</taxon>
        <taxon>Cetacea</taxon>
        <taxon>Odontoceti</taxon>
        <taxon>Monodontidae</taxon>
        <taxon>Monodon</taxon>
    </lineage>
</organism>
<evidence type="ECO:0000256" key="2">
    <source>
        <dbReference type="ARBA" id="ARBA00010391"/>
    </source>
</evidence>
<evidence type="ECO:0000256" key="1">
    <source>
        <dbReference type="ARBA" id="ARBA00004123"/>
    </source>
</evidence>
<dbReference type="AlphaFoldDB" id="A0A4U1EEV2"/>
<protein>
    <recommendedName>
        <fullName evidence="3">Integrator complex subunit 10</fullName>
    </recommendedName>
</protein>
<dbReference type="EMBL" id="RWIC01002127">
    <property type="protein sequence ID" value="TKC34046.1"/>
    <property type="molecule type" value="Genomic_DNA"/>
</dbReference>
<comment type="subcellular location">
    <subcellularLocation>
        <location evidence="1">Nucleus</location>
    </subcellularLocation>
</comment>
<reference evidence="7" key="1">
    <citation type="journal article" date="2019" name="IScience">
        <title>Narwhal Genome Reveals Long-Term Low Genetic Diversity despite Current Large Abundance Size.</title>
        <authorList>
            <person name="Westbury M.V."/>
            <person name="Petersen B."/>
            <person name="Garde E."/>
            <person name="Heide-Jorgensen M.P."/>
            <person name="Lorenzen E.D."/>
        </authorList>
    </citation>
    <scope>NUCLEOTIDE SEQUENCE [LARGE SCALE GENOMIC DNA]</scope>
</reference>
<evidence type="ECO:0000256" key="3">
    <source>
        <dbReference type="ARBA" id="ARBA00016811"/>
    </source>
</evidence>
<dbReference type="GO" id="GO:0016180">
    <property type="term" value="P:snRNA processing"/>
    <property type="evidence" value="ECO:0007669"/>
    <property type="project" value="InterPro"/>
</dbReference>
<evidence type="ECO:0000313" key="7">
    <source>
        <dbReference type="Proteomes" id="UP000308365"/>
    </source>
</evidence>
<dbReference type="PANTHER" id="PTHR16055">
    <property type="entry name" value="INTEGRATOR COMPLEX SUBUNIT 10"/>
    <property type="match status" value="1"/>
</dbReference>
<gene>
    <name evidence="6" type="ORF">EI555_006443</name>
</gene>
<comment type="similarity">
    <text evidence="2">Belongs to the Integrator subunit 10 family.</text>
</comment>
<accession>A0A4U1EEV2</accession>
<sequence>SSDDEDCSAKGRNRHIVVNKAELANSIEVLESFKLARESWELLYSLEFLDKEFTRICLAWKTDTWLWLRIFLNDVIIYQGQYKKAIASLHHLAALQGPLPQPQISGQGTLEHQRALIQLATCHFALGEYRMTCEKVLDLMCYMVLPIQDGGKSQEEPSKIKPKFRKGSDLKLLPCTSKAIMPYCLHLMLACFKLRAFTDSRDDMALGHVIVLLQQEWPRGEALFLKAVSKICQQGNFQYENFFNYVTSILFLRWVVGAVAVGRSLSGCEPVCSSRRAGLHAFSRGSLNLASDIDMLEEFAYLRTQEGGKIHLELLPNQGMLIKHHTVTRGITKGVKEDFRLAMERQVSRCGENLTLVLHRFCVNEKILLLQTLA</sequence>
<comment type="caution">
    <text evidence="6">The sequence shown here is derived from an EMBL/GenBank/DDBJ whole genome shotgun (WGS) entry which is preliminary data.</text>
</comment>
<dbReference type="PANTHER" id="PTHR16055:SF2">
    <property type="entry name" value="INTEGRATOR COMPLEX SUBUNIT 10"/>
    <property type="match status" value="1"/>
</dbReference>
<feature type="non-terminal residue" evidence="6">
    <location>
        <position position="1"/>
    </location>
</feature>
<dbReference type="InterPro" id="IPR026164">
    <property type="entry name" value="Int_cplx_su10"/>
</dbReference>
<evidence type="ECO:0000256" key="4">
    <source>
        <dbReference type="ARBA" id="ARBA00023242"/>
    </source>
</evidence>
<name>A0A4U1EEV2_MONMO</name>
<comment type="subunit">
    <text evidence="5">Component of the Integrator complex, composed of core subunits INTS1, INTS2, INTS3, INTS4, INTS5, INTS6, INTS7, INTS8, INTS9/RC74, INTS10, INTS11/CPSF3L, INTS12, INTS13, INTS14 and INTS15. The core complex associates with protein phosphatase 2A subunits PPP2CA and PPP2R1A, to form the Integrator-PP2A (INTAC) complex. INTS10 is part of the tail subcomplex, composed of INTS10, INTS13, INTS14 and INTS15.</text>
</comment>
<dbReference type="GO" id="GO:0032039">
    <property type="term" value="C:integrator complex"/>
    <property type="evidence" value="ECO:0007669"/>
    <property type="project" value="InterPro"/>
</dbReference>
<evidence type="ECO:0000256" key="5">
    <source>
        <dbReference type="ARBA" id="ARBA00062419"/>
    </source>
</evidence>
<dbReference type="Proteomes" id="UP000308365">
    <property type="component" value="Unassembled WGS sequence"/>
</dbReference>